<dbReference type="InterPro" id="IPR026153">
    <property type="entry name" value="Treslin"/>
</dbReference>
<sequence>MASHNVVFVIDVDQQIEFAVNGSSAGPHPLKQWILRILLYFGNKYGIEKVRWGYKLFYSRVPRSNNLISRGSDLREITEKSFDDFESEFSSKFDGKSKSRSHQKLQTTPAAAVHNATKEALLDIQWDRPDITSPTKLTVRPKRACRFGRTAASQDDELSNQGNNVLFVLTRCPHSRADMDEFVFPRGNNSCGLKDMSEHILNKGLQDILLKRRVVLHWMDITPYSKAVTSEDNLGTDMINDALRQIGGSVVPMDALHSVCHPNPPVGSKQGCPPVGEGRAVFPLDTSISYIFNSKKLHLLAFPFVGGVLQWGQDENALTGDVSLKPMSNRQSQLSAPVVITLRALLSNWDSHIVEQTVPECWMLQAVDDQPDLRHLMKEISTQGISVMADVSCGGLTHSAVLSPLSTHTALLTVLRPLMVPGNEPVTPDLVSQAADEELSDLPDVVNSVLSVVYDLMKDEDHCDEKTNNCQIPDWASQELRHGSSSVSTGLVEYWFPDSDESGISANLMESMRLLHAAPDEAELDQGEELSGPQQELFSGLSELYQTSTSEGNPKGKKRGAQRTPVRQKMKTMSRSLQMLNFARLNVKAQKSNADSEPLGSSKGLERTGKRRSGDQAKGSSATMHFKSEAELLSQLESSYQKAVEERHCSFHSVVQNLLMMVKTFLKSTNSSEELASTLIEKSLLKSCKSVRQLYGDDPDAESKVRECQLQAVLRLELCQQMASIPEHGDRLEEMAEEVADMLRAISLSRDPVYLAKFMQDEIMSAYLTAIPRILADVYNSLGTQLPEALVDVLPSDFFSDESVQKDSVSPTASSVSTTQNPASATGERLDELRSRSARKKRSGMLTRHRSMTEASQTLRQIEMPRKSTRATKPKLSISVEKRNLEQPPPQKQEVQEVTKVRRNLFNQETPTKKSKMPRSQSVSAVEGLKKRKRSQMTDNSDNLALLTKKVSETPRHKQVSNRLLHRQMTGRRSGESDVSIVEESPVKPSSDVRRSPRIKNFARRHSSVFYSSSQPRSRNLDRVLSSSQLCNSEGRIGSISVGAVKSPVRLLFGAAKSPGKPSTSSGSFGSRSSRRLQIGSTESDVFESPNKTPRKSPRKTPTKSHKLPPGVVGSGTPRTLRSSAMALGSPGSQRPGTEAANSQTLRGSPYRASAQRDLVLKTPKKGPLQGILRTPVKKDSPLKGILRTPVKKDSPLKGILRTPVKKDSPLNGILRTPVKTFLDCVSPGGAQMFQSPSIRTPRKSVTWSPSPRKLQVDATRSPFKVPESPRFPTRMSPRLLTPSKFCSPMKGVGHGTNVFKTPEKSPQQINQTSPVIPHQNVPERLLRNLYSPLKAVEEMTSSGIQNTNTTKSPSTPKSKTLSPGTTHCMLRRSSGTPLKDSLVQSPYKTARTPERVCVTSEKSDTLHARLKEIQCEREDVAQGRVYSLRRSSTHESLPLQRNGRSPKNSKVECKTLEAKGLHFQSGSSQSAEGGVQDSSSTDFQHFDSSQFSPATTEDESIDISEASVVRTQLTGGLKMNISFSRKSSKSSEVFEFAGSQNTEAVATTPSKSYGFRQTPDRRQREAAARLGYSTAFPKVSTPRASKTQQKTASTPNTLTYQVELEMQTSGLPKLRFKRTDSFSAGDVFGDGMAKVGSPNVRFSKTARVDSPLAHCAKHRDSGCRSPSLCSRGTPAITTPGKGSIQTYICQSYTPTHTPTGTPSPTGAGEPIPWTPSPQSRPDGLNSWPRKKRVGVVSNKDQGIWGQTLQEELEELEDPELEGVFRLQEVEEGKDLGFTSRKRRGEPSPAKGLANVPLDQAEDMDWTEALVPQFDTKDALRCDDIQWLSGKDSISAVVTPPSSKVKKPVSASGILALTQSPLLFKGKTSSATKRTTDGEDESRKNVLFEVDQSPFSQSHRQTARGRTYSRKRLLD</sequence>
<feature type="compositionally biased region" description="Low complexity" evidence="1">
    <location>
        <begin position="1694"/>
        <end position="1711"/>
    </location>
</feature>
<gene>
    <name evidence="6" type="primary">ticrr</name>
</gene>
<feature type="region of interest" description="Disordered" evidence="1">
    <location>
        <begin position="805"/>
        <end position="939"/>
    </location>
</feature>
<feature type="compositionally biased region" description="Polar residues" evidence="1">
    <location>
        <begin position="1684"/>
        <end position="1693"/>
    </location>
</feature>
<feature type="compositionally biased region" description="Basic and acidic residues" evidence="1">
    <location>
        <begin position="1874"/>
        <end position="1886"/>
    </location>
</feature>
<evidence type="ECO:0000313" key="5">
    <source>
        <dbReference type="Proteomes" id="UP000515152"/>
    </source>
</evidence>
<dbReference type="Pfam" id="PF15292">
    <property type="entry name" value="Treslin_M"/>
    <property type="match status" value="1"/>
</dbReference>
<protein>
    <submittedName>
        <fullName evidence="6">Treslin isoform X1</fullName>
    </submittedName>
</protein>
<dbReference type="Proteomes" id="UP000515152">
    <property type="component" value="Chromosome 3"/>
</dbReference>
<dbReference type="PANTHER" id="PTHR21556:SF2">
    <property type="entry name" value="TRESLIN"/>
    <property type="match status" value="1"/>
</dbReference>
<feature type="compositionally biased region" description="Low complexity" evidence="1">
    <location>
        <begin position="1057"/>
        <end position="1072"/>
    </location>
</feature>
<feature type="region of interest" description="Disordered" evidence="1">
    <location>
        <begin position="1054"/>
        <end position="1152"/>
    </location>
</feature>
<evidence type="ECO:0000256" key="1">
    <source>
        <dbReference type="SAM" id="MobiDB-lite"/>
    </source>
</evidence>
<dbReference type="KEGG" id="char:105913350"/>
<dbReference type="CTD" id="90381"/>
<feature type="region of interest" description="Disordered" evidence="1">
    <location>
        <begin position="1234"/>
        <end position="1288"/>
    </location>
</feature>
<dbReference type="GO" id="GO:0010212">
    <property type="term" value="P:response to ionizing radiation"/>
    <property type="evidence" value="ECO:0007669"/>
    <property type="project" value="InterPro"/>
</dbReference>
<dbReference type="GO" id="GO:0030174">
    <property type="term" value="P:regulation of DNA-templated DNA replication initiation"/>
    <property type="evidence" value="ECO:0007669"/>
    <property type="project" value="TreeGrafter"/>
</dbReference>
<dbReference type="Pfam" id="PF21854">
    <property type="entry name" value="Treslin_N"/>
    <property type="match status" value="1"/>
</dbReference>
<dbReference type="OrthoDB" id="5812172at2759"/>
<feature type="region of interest" description="Disordered" evidence="1">
    <location>
        <begin position="1341"/>
        <end position="1388"/>
    </location>
</feature>
<feature type="compositionally biased region" description="Basic residues" evidence="1">
    <location>
        <begin position="836"/>
        <end position="850"/>
    </location>
</feature>
<dbReference type="InterPro" id="IPR053919">
    <property type="entry name" value="Treslin_N"/>
</dbReference>
<feature type="compositionally biased region" description="Polar residues" evidence="1">
    <location>
        <begin position="1234"/>
        <end position="1250"/>
    </location>
</feature>
<name>A0A6P8FAM5_CLUHA</name>
<feature type="region of interest" description="Disordered" evidence="1">
    <location>
        <begin position="89"/>
        <end position="109"/>
    </location>
</feature>
<feature type="compositionally biased region" description="Basic residues" evidence="1">
    <location>
        <begin position="555"/>
        <end position="572"/>
    </location>
</feature>
<organism evidence="5 6">
    <name type="scientific">Clupea harengus</name>
    <name type="common">Atlantic herring</name>
    <dbReference type="NCBI Taxonomy" id="7950"/>
    <lineage>
        <taxon>Eukaryota</taxon>
        <taxon>Metazoa</taxon>
        <taxon>Chordata</taxon>
        <taxon>Craniata</taxon>
        <taxon>Vertebrata</taxon>
        <taxon>Euteleostomi</taxon>
        <taxon>Actinopterygii</taxon>
        <taxon>Neopterygii</taxon>
        <taxon>Teleostei</taxon>
        <taxon>Clupei</taxon>
        <taxon>Clupeiformes</taxon>
        <taxon>Clupeoidei</taxon>
        <taxon>Clupeidae</taxon>
        <taxon>Clupea</taxon>
    </lineage>
</organism>
<feature type="compositionally biased region" description="Basic residues" evidence="1">
    <location>
        <begin position="957"/>
        <end position="970"/>
    </location>
</feature>
<feature type="compositionally biased region" description="Basic and acidic residues" evidence="1">
    <location>
        <begin position="604"/>
        <end position="615"/>
    </location>
</feature>
<feature type="region of interest" description="Disordered" evidence="1">
    <location>
        <begin position="546"/>
        <end position="572"/>
    </location>
</feature>
<feature type="compositionally biased region" description="Basic residues" evidence="1">
    <location>
        <begin position="1901"/>
        <end position="1915"/>
    </location>
</feature>
<feature type="compositionally biased region" description="Low complexity" evidence="1">
    <location>
        <begin position="1348"/>
        <end position="1367"/>
    </location>
</feature>
<evidence type="ECO:0000259" key="2">
    <source>
        <dbReference type="Pfam" id="PF15292"/>
    </source>
</evidence>
<dbReference type="RefSeq" id="XP_031420926.1">
    <property type="nucleotide sequence ID" value="XM_031565066.2"/>
</dbReference>
<feature type="region of interest" description="Disordered" evidence="1">
    <location>
        <begin position="954"/>
        <end position="1000"/>
    </location>
</feature>
<dbReference type="InterPro" id="IPR032746">
    <property type="entry name" value="Treslin_M"/>
</dbReference>
<reference evidence="6" key="1">
    <citation type="submission" date="2025-08" db="UniProtKB">
        <authorList>
            <consortium name="RefSeq"/>
        </authorList>
    </citation>
    <scope>IDENTIFICATION</scope>
</reference>
<dbReference type="PANTHER" id="PTHR21556">
    <property type="entry name" value="TRESLIN"/>
    <property type="match status" value="1"/>
</dbReference>
<feature type="region of interest" description="Disordered" evidence="1">
    <location>
        <begin position="589"/>
        <end position="625"/>
    </location>
</feature>
<dbReference type="GO" id="GO:0003682">
    <property type="term" value="F:chromatin binding"/>
    <property type="evidence" value="ECO:0007669"/>
    <property type="project" value="TreeGrafter"/>
</dbReference>
<keyword evidence="5" id="KW-1185">Reference proteome</keyword>
<feature type="region of interest" description="Disordered" evidence="1">
    <location>
        <begin position="1866"/>
        <end position="1915"/>
    </location>
</feature>
<dbReference type="GO" id="GO:0006260">
    <property type="term" value="P:DNA replication"/>
    <property type="evidence" value="ECO:0007669"/>
    <property type="project" value="InterPro"/>
</dbReference>
<feature type="domain" description="Treslin M" evidence="2">
    <location>
        <begin position="281"/>
        <end position="415"/>
    </location>
</feature>
<dbReference type="GeneID" id="105913350"/>
<evidence type="ECO:0000313" key="6">
    <source>
        <dbReference type="RefSeq" id="XP_031420926.1"/>
    </source>
</evidence>
<feature type="compositionally biased region" description="Polar residues" evidence="1">
    <location>
        <begin position="1465"/>
        <end position="1496"/>
    </location>
</feature>
<feature type="region of interest" description="Disordered" evidence="1">
    <location>
        <begin position="1430"/>
        <end position="1504"/>
    </location>
</feature>
<dbReference type="GO" id="GO:0033314">
    <property type="term" value="P:mitotic DNA replication checkpoint signaling"/>
    <property type="evidence" value="ECO:0007669"/>
    <property type="project" value="InterPro"/>
</dbReference>
<feature type="compositionally biased region" description="Low complexity" evidence="1">
    <location>
        <begin position="808"/>
        <end position="819"/>
    </location>
</feature>
<evidence type="ECO:0000259" key="3">
    <source>
        <dbReference type="Pfam" id="PF21854"/>
    </source>
</evidence>
<dbReference type="Pfam" id="PF21855">
    <property type="entry name" value="Treslin_STD"/>
    <property type="match status" value="1"/>
</dbReference>
<feature type="region of interest" description="Disordered" evidence="1">
    <location>
        <begin position="1658"/>
        <end position="1729"/>
    </location>
</feature>
<feature type="compositionally biased region" description="Basic and acidic residues" evidence="1">
    <location>
        <begin position="1450"/>
        <end position="1461"/>
    </location>
</feature>
<evidence type="ECO:0000259" key="4">
    <source>
        <dbReference type="Pfam" id="PF21855"/>
    </source>
</evidence>
<dbReference type="GO" id="GO:0007095">
    <property type="term" value="P:mitotic G2 DNA damage checkpoint signaling"/>
    <property type="evidence" value="ECO:0007669"/>
    <property type="project" value="TreeGrafter"/>
</dbReference>
<dbReference type="InterPro" id="IPR053920">
    <property type="entry name" value="Treslin_STD"/>
</dbReference>
<feature type="compositionally biased region" description="Basic residues" evidence="1">
    <location>
        <begin position="1093"/>
        <end position="1107"/>
    </location>
</feature>
<feature type="domain" description="Treslin N-terminal" evidence="3">
    <location>
        <begin position="4"/>
        <end position="206"/>
    </location>
</feature>
<dbReference type="GO" id="GO:0005634">
    <property type="term" value="C:nucleus"/>
    <property type="evidence" value="ECO:0007669"/>
    <property type="project" value="InterPro"/>
</dbReference>
<proteinExistence type="predicted"/>
<accession>A0A6P8FAM5</accession>
<feature type="domain" description="Treslin STD" evidence="4">
    <location>
        <begin position="631"/>
        <end position="782"/>
    </location>
</feature>
<feature type="compositionally biased region" description="Polar residues" evidence="1">
    <location>
        <begin position="1131"/>
        <end position="1147"/>
    </location>
</feature>